<accession>A0A9D2KV01</accession>
<dbReference type="AlphaFoldDB" id="A0A9D2KV01"/>
<dbReference type="Gene3D" id="3.30.910.20">
    <property type="entry name" value="Skp domain"/>
    <property type="match status" value="1"/>
</dbReference>
<comment type="similarity">
    <text evidence="1">Belongs to the Skp family.</text>
</comment>
<evidence type="ECO:0000256" key="3">
    <source>
        <dbReference type="SAM" id="Coils"/>
    </source>
</evidence>
<organism evidence="5 6">
    <name type="scientific">Candidatus Bacteroides intestinavium</name>
    <dbReference type="NCBI Taxonomy" id="2838469"/>
    <lineage>
        <taxon>Bacteria</taxon>
        <taxon>Pseudomonadati</taxon>
        <taxon>Bacteroidota</taxon>
        <taxon>Bacteroidia</taxon>
        <taxon>Bacteroidales</taxon>
        <taxon>Bacteroidaceae</taxon>
        <taxon>Bacteroides</taxon>
    </lineage>
</organism>
<sequence>MLKKIALIAAMIVLPLAAMAQAKFAHMNSQEIILAMPDYTKAQAEIDAMAKQYQEEIQRTEEEFNKKYQEFLAQQDSLPQNIAERRMKELNDMAQRQQQFQQEAQQSIQKAQQDHMTPIMKKLDDAVQAVGQAGGYVYIFDVARTPVAYISSQSEDVTAKVKTQLGIK</sequence>
<dbReference type="Pfam" id="PF03938">
    <property type="entry name" value="OmpH"/>
    <property type="match status" value="1"/>
</dbReference>
<dbReference type="PANTHER" id="PTHR35089:SF1">
    <property type="entry name" value="CHAPERONE PROTEIN SKP"/>
    <property type="match status" value="1"/>
</dbReference>
<feature type="signal peptide" evidence="4">
    <location>
        <begin position="1"/>
        <end position="20"/>
    </location>
</feature>
<protein>
    <submittedName>
        <fullName evidence="5">OmpH family outer membrane protein</fullName>
    </submittedName>
</protein>
<feature type="chain" id="PRO_5039710267" evidence="4">
    <location>
        <begin position="21"/>
        <end position="168"/>
    </location>
</feature>
<comment type="caution">
    <text evidence="5">The sequence shown here is derived from an EMBL/GenBank/DDBJ whole genome shotgun (WGS) entry which is preliminary data.</text>
</comment>
<dbReference type="SMART" id="SM00935">
    <property type="entry name" value="OmpH"/>
    <property type="match status" value="1"/>
</dbReference>
<name>A0A9D2KV01_9BACE</name>
<feature type="coiled-coil region" evidence="3">
    <location>
        <begin position="39"/>
        <end position="70"/>
    </location>
</feature>
<gene>
    <name evidence="5" type="ORF">H9785_09780</name>
</gene>
<dbReference type="PANTHER" id="PTHR35089">
    <property type="entry name" value="CHAPERONE PROTEIN SKP"/>
    <property type="match status" value="1"/>
</dbReference>
<dbReference type="InterPro" id="IPR005632">
    <property type="entry name" value="Chaperone_Skp"/>
</dbReference>
<dbReference type="Proteomes" id="UP000823860">
    <property type="component" value="Unassembled WGS sequence"/>
</dbReference>
<evidence type="ECO:0000256" key="1">
    <source>
        <dbReference type="ARBA" id="ARBA00009091"/>
    </source>
</evidence>
<dbReference type="EMBL" id="DWZE01000123">
    <property type="protein sequence ID" value="HJA84245.1"/>
    <property type="molecule type" value="Genomic_DNA"/>
</dbReference>
<dbReference type="SUPFAM" id="SSF111384">
    <property type="entry name" value="OmpH-like"/>
    <property type="match status" value="1"/>
</dbReference>
<dbReference type="GO" id="GO:0051082">
    <property type="term" value="F:unfolded protein binding"/>
    <property type="evidence" value="ECO:0007669"/>
    <property type="project" value="InterPro"/>
</dbReference>
<dbReference type="GO" id="GO:0005829">
    <property type="term" value="C:cytosol"/>
    <property type="evidence" value="ECO:0007669"/>
    <property type="project" value="TreeGrafter"/>
</dbReference>
<reference evidence="5" key="2">
    <citation type="submission" date="2021-04" db="EMBL/GenBank/DDBJ databases">
        <authorList>
            <person name="Gilroy R."/>
        </authorList>
    </citation>
    <scope>NUCLEOTIDE SEQUENCE</scope>
    <source>
        <strain evidence="5">ChiHecec1B25-7008</strain>
    </source>
</reference>
<keyword evidence="2 4" id="KW-0732">Signal</keyword>
<evidence type="ECO:0000256" key="2">
    <source>
        <dbReference type="ARBA" id="ARBA00022729"/>
    </source>
</evidence>
<proteinExistence type="inferred from homology"/>
<evidence type="ECO:0000313" key="6">
    <source>
        <dbReference type="Proteomes" id="UP000823860"/>
    </source>
</evidence>
<reference evidence="5" key="1">
    <citation type="journal article" date="2021" name="PeerJ">
        <title>Extensive microbial diversity within the chicken gut microbiome revealed by metagenomics and culture.</title>
        <authorList>
            <person name="Gilroy R."/>
            <person name="Ravi A."/>
            <person name="Getino M."/>
            <person name="Pursley I."/>
            <person name="Horton D.L."/>
            <person name="Alikhan N.F."/>
            <person name="Baker D."/>
            <person name="Gharbi K."/>
            <person name="Hall N."/>
            <person name="Watson M."/>
            <person name="Adriaenssens E.M."/>
            <person name="Foster-Nyarko E."/>
            <person name="Jarju S."/>
            <person name="Secka A."/>
            <person name="Antonio M."/>
            <person name="Oren A."/>
            <person name="Chaudhuri R.R."/>
            <person name="La Ragione R."/>
            <person name="Hildebrand F."/>
            <person name="Pallen M.J."/>
        </authorList>
    </citation>
    <scope>NUCLEOTIDE SEQUENCE</scope>
    <source>
        <strain evidence="5">ChiHecec1B25-7008</strain>
    </source>
</reference>
<dbReference type="GO" id="GO:0050821">
    <property type="term" value="P:protein stabilization"/>
    <property type="evidence" value="ECO:0007669"/>
    <property type="project" value="TreeGrafter"/>
</dbReference>
<evidence type="ECO:0000313" key="5">
    <source>
        <dbReference type="EMBL" id="HJA84245.1"/>
    </source>
</evidence>
<keyword evidence="3" id="KW-0175">Coiled coil</keyword>
<dbReference type="InterPro" id="IPR024930">
    <property type="entry name" value="Skp_dom_sf"/>
</dbReference>
<evidence type="ECO:0000256" key="4">
    <source>
        <dbReference type="SAM" id="SignalP"/>
    </source>
</evidence>